<keyword evidence="3" id="KW-1185">Reference proteome</keyword>
<sequence>MVSSTPSHSISHLYVLILTIYAVLCVSYATASCLPCTNPSKRLADLGLLGLDVEDEAVSGSAEGSEARSEGVVREFKRDVYSPRITHPTSGSVWKAGRNATVTWDLSDMPRNVTNPYGTLILGYISDDDQYNEHLDLRHPLALKFDIRHGNVTFRVPKVSSRADYVVILFGDSGNRSPKFSIKG</sequence>
<accession>A8NSQ3</accession>
<protein>
    <submittedName>
        <fullName evidence="2">Uncharacterized protein</fullName>
    </submittedName>
</protein>
<name>A8NSQ3_COPC7</name>
<dbReference type="AlphaFoldDB" id="A8NSQ3"/>
<evidence type="ECO:0000313" key="3">
    <source>
        <dbReference type="Proteomes" id="UP000001861"/>
    </source>
</evidence>
<evidence type="ECO:0000256" key="1">
    <source>
        <dbReference type="SAM" id="Phobius"/>
    </source>
</evidence>
<dbReference type="KEGG" id="cci:CC1G_05059"/>
<keyword evidence="1" id="KW-0812">Transmembrane</keyword>
<comment type="caution">
    <text evidence="2">The sequence shown here is derived from an EMBL/GenBank/DDBJ whole genome shotgun (WGS) entry which is preliminary data.</text>
</comment>
<gene>
    <name evidence="2" type="ORF">CC1G_05059</name>
</gene>
<dbReference type="VEuPathDB" id="FungiDB:CC1G_05059"/>
<proteinExistence type="predicted"/>
<dbReference type="EMBL" id="AACS02000008">
    <property type="protein sequence ID" value="EAU85842.2"/>
    <property type="molecule type" value="Genomic_DNA"/>
</dbReference>
<keyword evidence="1" id="KW-0472">Membrane</keyword>
<dbReference type="GeneID" id="6012606"/>
<evidence type="ECO:0000313" key="2">
    <source>
        <dbReference type="EMBL" id="EAU85842.2"/>
    </source>
</evidence>
<dbReference type="Proteomes" id="UP000001861">
    <property type="component" value="Unassembled WGS sequence"/>
</dbReference>
<reference evidence="2 3" key="1">
    <citation type="journal article" date="2010" name="Proc. Natl. Acad. Sci. U.S.A.">
        <title>Insights into evolution of multicellular fungi from the assembled chromosomes of the mushroom Coprinopsis cinerea (Coprinus cinereus).</title>
        <authorList>
            <person name="Stajich J.E."/>
            <person name="Wilke S.K."/>
            <person name="Ahren D."/>
            <person name="Au C.H."/>
            <person name="Birren B.W."/>
            <person name="Borodovsky M."/>
            <person name="Burns C."/>
            <person name="Canback B."/>
            <person name="Casselton L.A."/>
            <person name="Cheng C.K."/>
            <person name="Deng J."/>
            <person name="Dietrich F.S."/>
            <person name="Fargo D.C."/>
            <person name="Farman M.L."/>
            <person name="Gathman A.C."/>
            <person name="Goldberg J."/>
            <person name="Guigo R."/>
            <person name="Hoegger P.J."/>
            <person name="Hooker J.B."/>
            <person name="Huggins A."/>
            <person name="James T.Y."/>
            <person name="Kamada T."/>
            <person name="Kilaru S."/>
            <person name="Kodira C."/>
            <person name="Kues U."/>
            <person name="Kupfer D."/>
            <person name="Kwan H.S."/>
            <person name="Lomsadze A."/>
            <person name="Li W."/>
            <person name="Lilly W.W."/>
            <person name="Ma L.J."/>
            <person name="Mackey A.J."/>
            <person name="Manning G."/>
            <person name="Martin F."/>
            <person name="Muraguchi H."/>
            <person name="Natvig D.O."/>
            <person name="Palmerini H."/>
            <person name="Ramesh M.A."/>
            <person name="Rehmeyer C.J."/>
            <person name="Roe B.A."/>
            <person name="Shenoy N."/>
            <person name="Stanke M."/>
            <person name="Ter-Hovhannisyan V."/>
            <person name="Tunlid A."/>
            <person name="Velagapudi R."/>
            <person name="Vision T.J."/>
            <person name="Zeng Q."/>
            <person name="Zolan M.E."/>
            <person name="Pukkila P.J."/>
        </authorList>
    </citation>
    <scope>NUCLEOTIDE SEQUENCE [LARGE SCALE GENOMIC DNA]</scope>
    <source>
        <strain evidence="3">Okayama-7 / 130 / ATCC MYA-4618 / FGSC 9003</strain>
    </source>
</reference>
<dbReference type="OrthoDB" id="2339190at2759"/>
<dbReference type="STRING" id="240176.A8NSQ3"/>
<dbReference type="eggNOG" id="ENOG502SUX6">
    <property type="taxonomic scope" value="Eukaryota"/>
</dbReference>
<dbReference type="InParanoid" id="A8NSQ3"/>
<dbReference type="OMA" id="YFTITAN"/>
<dbReference type="RefSeq" id="XP_001836066.2">
    <property type="nucleotide sequence ID" value="XM_001836014.2"/>
</dbReference>
<dbReference type="HOGENOM" id="CLU_083660_2_0_1"/>
<keyword evidence="1" id="KW-1133">Transmembrane helix</keyword>
<organism evidence="2 3">
    <name type="scientific">Coprinopsis cinerea (strain Okayama-7 / 130 / ATCC MYA-4618 / FGSC 9003)</name>
    <name type="common">Inky cap fungus</name>
    <name type="synonym">Hormographiella aspergillata</name>
    <dbReference type="NCBI Taxonomy" id="240176"/>
    <lineage>
        <taxon>Eukaryota</taxon>
        <taxon>Fungi</taxon>
        <taxon>Dikarya</taxon>
        <taxon>Basidiomycota</taxon>
        <taxon>Agaricomycotina</taxon>
        <taxon>Agaricomycetes</taxon>
        <taxon>Agaricomycetidae</taxon>
        <taxon>Agaricales</taxon>
        <taxon>Agaricineae</taxon>
        <taxon>Psathyrellaceae</taxon>
        <taxon>Coprinopsis</taxon>
    </lineage>
</organism>
<feature type="transmembrane region" description="Helical" evidence="1">
    <location>
        <begin position="12"/>
        <end position="31"/>
    </location>
</feature>